<keyword evidence="7" id="KW-0653">Protein transport</keyword>
<keyword evidence="4 7" id="KW-0812">Transmembrane</keyword>
<accession>A0ABW4R811</accession>
<evidence type="ECO:0000256" key="1">
    <source>
        <dbReference type="ARBA" id="ARBA00004162"/>
    </source>
</evidence>
<dbReference type="EMBL" id="JBHUEN010000021">
    <property type="protein sequence ID" value="MFD1881865.1"/>
    <property type="molecule type" value="Genomic_DNA"/>
</dbReference>
<comment type="caution">
    <text evidence="8">The sequence shown here is derived from an EMBL/GenBank/DDBJ whole genome shotgun (WGS) entry which is preliminary data.</text>
</comment>
<sequence length="155" mass="16390">MAGAAHQRLELPRSTRRYGFSLTALADAMFQLLVFFMLSANTSTYSLLNIRGGGIMGSRDGALQPGQANAPPAGNATRADQTAIWSLRADGIVSGGQRFEFDRLGDLARAMRDSGTPKVLLVTQQGASVQGLVRVLEALAAHDVTAVQVTSAVMQ</sequence>
<evidence type="ECO:0000313" key="8">
    <source>
        <dbReference type="EMBL" id="MFD1881865.1"/>
    </source>
</evidence>
<keyword evidence="7" id="KW-0813">Transport</keyword>
<evidence type="ECO:0000256" key="2">
    <source>
        <dbReference type="ARBA" id="ARBA00005811"/>
    </source>
</evidence>
<protein>
    <submittedName>
        <fullName evidence="8">ExbD/TolR family protein</fullName>
    </submittedName>
</protein>
<organism evidence="8 9">
    <name type="scientific">Paracoccus pacificus</name>
    <dbReference type="NCBI Taxonomy" id="1463598"/>
    <lineage>
        <taxon>Bacteria</taxon>
        <taxon>Pseudomonadati</taxon>
        <taxon>Pseudomonadota</taxon>
        <taxon>Alphaproteobacteria</taxon>
        <taxon>Rhodobacterales</taxon>
        <taxon>Paracoccaceae</taxon>
        <taxon>Paracoccus</taxon>
    </lineage>
</organism>
<gene>
    <name evidence="8" type="ORF">ACFSCT_09070</name>
</gene>
<evidence type="ECO:0000256" key="4">
    <source>
        <dbReference type="ARBA" id="ARBA00022692"/>
    </source>
</evidence>
<reference evidence="9" key="1">
    <citation type="journal article" date="2019" name="Int. J. Syst. Evol. Microbiol.">
        <title>The Global Catalogue of Microorganisms (GCM) 10K type strain sequencing project: providing services to taxonomists for standard genome sequencing and annotation.</title>
        <authorList>
            <consortium name="The Broad Institute Genomics Platform"/>
            <consortium name="The Broad Institute Genome Sequencing Center for Infectious Disease"/>
            <person name="Wu L."/>
            <person name="Ma J."/>
        </authorList>
    </citation>
    <scope>NUCLEOTIDE SEQUENCE [LARGE SCALE GENOMIC DNA]</scope>
    <source>
        <strain evidence="9">CCUG 56029</strain>
    </source>
</reference>
<evidence type="ECO:0000256" key="6">
    <source>
        <dbReference type="ARBA" id="ARBA00023136"/>
    </source>
</evidence>
<comment type="similarity">
    <text evidence="2 7">Belongs to the ExbD/TolR family.</text>
</comment>
<dbReference type="InterPro" id="IPR003400">
    <property type="entry name" value="ExbD"/>
</dbReference>
<proteinExistence type="inferred from homology"/>
<keyword evidence="3" id="KW-1003">Cell membrane</keyword>
<keyword evidence="6" id="KW-0472">Membrane</keyword>
<name>A0ABW4R811_9RHOB</name>
<keyword evidence="9" id="KW-1185">Reference proteome</keyword>
<dbReference type="RefSeq" id="WP_379142074.1">
    <property type="nucleotide sequence ID" value="NZ_JBHUEN010000021.1"/>
</dbReference>
<comment type="subcellular location">
    <subcellularLocation>
        <location evidence="1">Cell membrane</location>
        <topology evidence="1">Single-pass membrane protein</topology>
    </subcellularLocation>
    <subcellularLocation>
        <location evidence="7">Cell membrane</location>
        <topology evidence="7">Single-pass type II membrane protein</topology>
    </subcellularLocation>
</comment>
<keyword evidence="5" id="KW-1133">Transmembrane helix</keyword>
<dbReference type="Proteomes" id="UP001597213">
    <property type="component" value="Unassembled WGS sequence"/>
</dbReference>
<dbReference type="Pfam" id="PF02472">
    <property type="entry name" value="ExbD"/>
    <property type="match status" value="1"/>
</dbReference>
<evidence type="ECO:0000256" key="5">
    <source>
        <dbReference type="ARBA" id="ARBA00022989"/>
    </source>
</evidence>
<evidence type="ECO:0000313" key="9">
    <source>
        <dbReference type="Proteomes" id="UP001597213"/>
    </source>
</evidence>
<evidence type="ECO:0000256" key="3">
    <source>
        <dbReference type="ARBA" id="ARBA00022475"/>
    </source>
</evidence>
<evidence type="ECO:0000256" key="7">
    <source>
        <dbReference type="RuleBase" id="RU003879"/>
    </source>
</evidence>